<dbReference type="AlphaFoldDB" id="A0A7K8LVE1"/>
<evidence type="ECO:0000313" key="5">
    <source>
        <dbReference type="Proteomes" id="UP000560386"/>
    </source>
</evidence>
<dbReference type="Gene3D" id="2.40.10.10">
    <property type="entry name" value="Trypsin-like serine proteases"/>
    <property type="match status" value="1"/>
</dbReference>
<dbReference type="GO" id="GO:0030141">
    <property type="term" value="C:secretory granule"/>
    <property type="evidence" value="ECO:0007669"/>
    <property type="project" value="TreeGrafter"/>
</dbReference>
<sequence>RLGGWSHKDSGGTEQWRRSAKVFKFPRYNETSKDGDLMLLKFLLPVRVNKRVKPLPLASRCPVPGETCQISGWGSTTSPEGTKPLQRSGV</sequence>
<keyword evidence="1" id="KW-1015">Disulfide bond</keyword>
<dbReference type="InterPro" id="IPR043504">
    <property type="entry name" value="Peptidase_S1_PA_chymotrypsin"/>
</dbReference>
<evidence type="ECO:0000256" key="2">
    <source>
        <dbReference type="SAM" id="MobiDB-lite"/>
    </source>
</evidence>
<comment type="caution">
    <text evidence="4">The sequence shown here is derived from an EMBL/GenBank/DDBJ whole genome shotgun (WGS) entry which is preliminary data.</text>
</comment>
<evidence type="ECO:0000256" key="1">
    <source>
        <dbReference type="ARBA" id="ARBA00023157"/>
    </source>
</evidence>
<feature type="compositionally biased region" description="Polar residues" evidence="2">
    <location>
        <begin position="70"/>
        <end position="80"/>
    </location>
</feature>
<gene>
    <name evidence="4" type="primary">Try1</name>
    <name evidence="4" type="ORF">ARDKOR_R15167</name>
</gene>
<evidence type="ECO:0000313" key="4">
    <source>
        <dbReference type="EMBL" id="NXE31014.1"/>
    </source>
</evidence>
<dbReference type="InterPro" id="IPR009003">
    <property type="entry name" value="Peptidase_S1_PA"/>
</dbReference>
<dbReference type="InterPro" id="IPR001254">
    <property type="entry name" value="Trypsin_dom"/>
</dbReference>
<dbReference type="EMBL" id="VWPR01008228">
    <property type="protein sequence ID" value="NXE31014.1"/>
    <property type="molecule type" value="Genomic_DNA"/>
</dbReference>
<dbReference type="SUPFAM" id="SSF50494">
    <property type="entry name" value="Trypsin-like serine proteases"/>
    <property type="match status" value="1"/>
</dbReference>
<dbReference type="Pfam" id="PF00089">
    <property type="entry name" value="Trypsin"/>
    <property type="match status" value="1"/>
</dbReference>
<dbReference type="Proteomes" id="UP000560386">
    <property type="component" value="Unassembled WGS sequence"/>
</dbReference>
<name>A0A7K8LVE1_9AVES</name>
<reference evidence="4 5" key="1">
    <citation type="submission" date="2019-09" db="EMBL/GenBank/DDBJ databases">
        <title>Bird 10,000 Genomes (B10K) Project - Family phase.</title>
        <authorList>
            <person name="Zhang G."/>
        </authorList>
    </citation>
    <scope>NUCLEOTIDE SEQUENCE [LARGE SCALE GENOMIC DNA]</scope>
    <source>
        <strain evidence="4">B10K-CU-031-01</strain>
        <tissue evidence="4">Muscle</tissue>
    </source>
</reference>
<organism evidence="4 5">
    <name type="scientific">Ardeotis kori</name>
    <dbReference type="NCBI Taxonomy" id="89386"/>
    <lineage>
        <taxon>Eukaryota</taxon>
        <taxon>Metazoa</taxon>
        <taxon>Chordata</taxon>
        <taxon>Craniata</taxon>
        <taxon>Vertebrata</taxon>
        <taxon>Euteleostomi</taxon>
        <taxon>Archelosauria</taxon>
        <taxon>Archosauria</taxon>
        <taxon>Dinosauria</taxon>
        <taxon>Saurischia</taxon>
        <taxon>Theropoda</taxon>
        <taxon>Coelurosauria</taxon>
        <taxon>Aves</taxon>
        <taxon>Neognathae</taxon>
        <taxon>Neoaves</taxon>
        <taxon>Otidimorphae</taxon>
        <taxon>Otidiformes</taxon>
        <taxon>Otididae</taxon>
        <taxon>Ardeotis</taxon>
    </lineage>
</organism>
<accession>A0A7K8LVE1</accession>
<proteinExistence type="predicted"/>
<keyword evidence="5" id="KW-1185">Reference proteome</keyword>
<feature type="non-terminal residue" evidence="4">
    <location>
        <position position="90"/>
    </location>
</feature>
<feature type="region of interest" description="Disordered" evidence="2">
    <location>
        <begin position="70"/>
        <end position="90"/>
    </location>
</feature>
<feature type="domain" description="Peptidase S1" evidence="3">
    <location>
        <begin position="6"/>
        <end position="80"/>
    </location>
</feature>
<dbReference type="GO" id="GO:0006508">
    <property type="term" value="P:proteolysis"/>
    <property type="evidence" value="ECO:0007669"/>
    <property type="project" value="InterPro"/>
</dbReference>
<dbReference type="PANTHER" id="PTHR24271:SF48">
    <property type="entry name" value="KALLIKREIN-14"/>
    <property type="match status" value="1"/>
</dbReference>
<protein>
    <submittedName>
        <fullName evidence="4">TRY1 protein</fullName>
    </submittedName>
</protein>
<dbReference type="GO" id="GO:0004252">
    <property type="term" value="F:serine-type endopeptidase activity"/>
    <property type="evidence" value="ECO:0007669"/>
    <property type="project" value="InterPro"/>
</dbReference>
<dbReference type="PANTHER" id="PTHR24271">
    <property type="entry name" value="KALLIKREIN-RELATED"/>
    <property type="match status" value="1"/>
</dbReference>
<feature type="non-terminal residue" evidence="4">
    <location>
        <position position="1"/>
    </location>
</feature>
<evidence type="ECO:0000259" key="3">
    <source>
        <dbReference type="Pfam" id="PF00089"/>
    </source>
</evidence>